<keyword evidence="3" id="KW-1185">Reference proteome</keyword>
<gene>
    <name evidence="2" type="ORF">BEN49_22100</name>
</gene>
<keyword evidence="1" id="KW-0732">Signal</keyword>
<protein>
    <recommendedName>
        <fullName evidence="4">DUF885 domain-containing protein</fullName>
    </recommendedName>
</protein>
<name>A0A1G1TIG6_9BACT</name>
<dbReference type="Proteomes" id="UP000177506">
    <property type="component" value="Unassembled WGS sequence"/>
</dbReference>
<feature type="signal peptide" evidence="1">
    <location>
        <begin position="1"/>
        <end position="20"/>
    </location>
</feature>
<proteinExistence type="predicted"/>
<dbReference type="PANTHER" id="PTHR33361">
    <property type="entry name" value="GLR0591 PROTEIN"/>
    <property type="match status" value="1"/>
</dbReference>
<dbReference type="InterPro" id="IPR010281">
    <property type="entry name" value="DUF885"/>
</dbReference>
<organism evidence="2 3">
    <name type="scientific">Hymenobacter coccineus</name>
    <dbReference type="NCBI Taxonomy" id="1908235"/>
    <lineage>
        <taxon>Bacteria</taxon>
        <taxon>Pseudomonadati</taxon>
        <taxon>Bacteroidota</taxon>
        <taxon>Cytophagia</taxon>
        <taxon>Cytophagales</taxon>
        <taxon>Hymenobacteraceae</taxon>
        <taxon>Hymenobacter</taxon>
    </lineage>
</organism>
<feature type="chain" id="PRO_5009579545" description="DUF885 domain-containing protein" evidence="1">
    <location>
        <begin position="21"/>
        <end position="586"/>
    </location>
</feature>
<accession>A0A1G1TIG6</accession>
<evidence type="ECO:0000256" key="1">
    <source>
        <dbReference type="SAM" id="SignalP"/>
    </source>
</evidence>
<evidence type="ECO:0000313" key="2">
    <source>
        <dbReference type="EMBL" id="OGX90675.1"/>
    </source>
</evidence>
<dbReference type="AlphaFoldDB" id="A0A1G1TIG6"/>
<dbReference type="EMBL" id="MDZA01000121">
    <property type="protein sequence ID" value="OGX90675.1"/>
    <property type="molecule type" value="Genomic_DNA"/>
</dbReference>
<evidence type="ECO:0008006" key="4">
    <source>
        <dbReference type="Google" id="ProtNLM"/>
    </source>
</evidence>
<dbReference type="PANTHER" id="PTHR33361:SF15">
    <property type="entry name" value="DUF885 FAMILY LIPOPROTEIN"/>
    <property type="match status" value="1"/>
</dbReference>
<evidence type="ECO:0000313" key="3">
    <source>
        <dbReference type="Proteomes" id="UP000177506"/>
    </source>
</evidence>
<dbReference type="RefSeq" id="WP_070742705.1">
    <property type="nucleotide sequence ID" value="NZ_MDZA01000121.1"/>
</dbReference>
<comment type="caution">
    <text evidence="2">The sequence shown here is derived from an EMBL/GenBank/DDBJ whole genome shotgun (WGS) entry which is preliminary data.</text>
</comment>
<dbReference type="OrthoDB" id="9760040at2"/>
<reference evidence="2 3" key="1">
    <citation type="submission" date="2016-08" db="EMBL/GenBank/DDBJ databases">
        <title>Hymenobacter coccineus sp. nov., Hymenobacter lapidarius sp. nov. and Hymenobacter glacialis sp. nov., isolated from Antarctic soil.</title>
        <authorList>
            <person name="Sedlacek I."/>
            <person name="Kralova S."/>
            <person name="Kyrova K."/>
            <person name="Maslanova I."/>
            <person name="Stankova E."/>
            <person name="Vrbovska V."/>
            <person name="Nemec M."/>
            <person name="Bartak M."/>
            <person name="Svec P."/>
            <person name="Busse H.-J."/>
            <person name="Pantucek R."/>
        </authorList>
    </citation>
    <scope>NUCLEOTIDE SEQUENCE [LARGE SCALE GENOMIC DNA]</scope>
    <source>
        <strain evidence="2 3">CCM 8649</strain>
    </source>
</reference>
<dbReference type="Pfam" id="PF05960">
    <property type="entry name" value="DUF885"/>
    <property type="match status" value="1"/>
</dbReference>
<sequence>MKLRYLLLPLLGALPACQSADKPAAGAPASADVRFEGFKTRFIDELWREDPSFASAMGYHKYDSLLVIPDSLQRRRAAAFGEKNLKALATFPLDSLAPANQIDHHLLANYLRASRWEDDTLRQWQWNPAAYNLGAGIGDLFNGRHFPLDRRLRNISDQLAQAPAYYQAAENNLRRPTQEHTRLAIRQNEGGLAVLGPALTDSVRGSGLSAREKKVFADRLATARLAIQSYLAFLKTDVLGARNFRSFRIGQALFDRKFAYDIQSRYSASEVYQQALAHKTELLHDMGRRAARLYPKYLPGQPAPADTLQLIRAVVNQLTLKHAPRNGFVAAVKQQIPTLVAFVNEHKLLTQDPSKPLVVRETPLYMRGSGAGASVSAPGPYDKGANTYYNVEPIPETWTAAQAESYLREYNDYTLQILNIHEAIPGHYTQLVYANRSPSLVKSIFGNGAMIEGWAVYAERMMLEQGYGQNSDEMWLLWDKWNLRVTLNTILDHAVQVDNISEQAAVAMLTGEGFQERAEAEGKWLRATLSQVQLSSYFAGYTEIYALREELKQQRGKAFDLKAFHEQFLSYGSAPVKYIRELMRRK</sequence>